<feature type="chain" id="PRO_5003238062" evidence="2">
    <location>
        <begin position="27"/>
        <end position="135"/>
    </location>
</feature>
<keyword evidence="2" id="KW-0732">Signal</keyword>
<proteinExistence type="predicted"/>
<evidence type="ECO:0000313" key="3">
    <source>
        <dbReference type="EMBL" id="EFX70169.1"/>
    </source>
</evidence>
<keyword evidence="4" id="KW-1185">Reference proteome</keyword>
<dbReference type="InParanoid" id="E9HDM2"/>
<gene>
    <name evidence="3" type="ORF">DAPPUDRAFT_257464</name>
</gene>
<reference evidence="3 4" key="1">
    <citation type="journal article" date="2011" name="Science">
        <title>The ecoresponsive genome of Daphnia pulex.</title>
        <authorList>
            <person name="Colbourne J.K."/>
            <person name="Pfrender M.E."/>
            <person name="Gilbert D."/>
            <person name="Thomas W.K."/>
            <person name="Tucker A."/>
            <person name="Oakley T.H."/>
            <person name="Tokishita S."/>
            <person name="Aerts A."/>
            <person name="Arnold G.J."/>
            <person name="Basu M.K."/>
            <person name="Bauer D.J."/>
            <person name="Caceres C.E."/>
            <person name="Carmel L."/>
            <person name="Casola C."/>
            <person name="Choi J.H."/>
            <person name="Detter J.C."/>
            <person name="Dong Q."/>
            <person name="Dusheyko S."/>
            <person name="Eads B.D."/>
            <person name="Frohlich T."/>
            <person name="Geiler-Samerotte K.A."/>
            <person name="Gerlach D."/>
            <person name="Hatcher P."/>
            <person name="Jogdeo S."/>
            <person name="Krijgsveld J."/>
            <person name="Kriventseva E.V."/>
            <person name="Kultz D."/>
            <person name="Laforsch C."/>
            <person name="Lindquist E."/>
            <person name="Lopez J."/>
            <person name="Manak J.R."/>
            <person name="Muller J."/>
            <person name="Pangilinan J."/>
            <person name="Patwardhan R.P."/>
            <person name="Pitluck S."/>
            <person name="Pritham E.J."/>
            <person name="Rechtsteiner A."/>
            <person name="Rho M."/>
            <person name="Rogozin I.B."/>
            <person name="Sakarya O."/>
            <person name="Salamov A."/>
            <person name="Schaack S."/>
            <person name="Shapiro H."/>
            <person name="Shiga Y."/>
            <person name="Skalitzky C."/>
            <person name="Smith Z."/>
            <person name="Souvorov A."/>
            <person name="Sung W."/>
            <person name="Tang Z."/>
            <person name="Tsuchiya D."/>
            <person name="Tu H."/>
            <person name="Vos H."/>
            <person name="Wang M."/>
            <person name="Wolf Y.I."/>
            <person name="Yamagata H."/>
            <person name="Yamada T."/>
            <person name="Ye Y."/>
            <person name="Shaw J.R."/>
            <person name="Andrews J."/>
            <person name="Crease T.J."/>
            <person name="Tang H."/>
            <person name="Lucas S.M."/>
            <person name="Robertson H.M."/>
            <person name="Bork P."/>
            <person name="Koonin E.V."/>
            <person name="Zdobnov E.M."/>
            <person name="Grigoriev I.V."/>
            <person name="Lynch M."/>
            <person name="Boore J.L."/>
        </authorList>
    </citation>
    <scope>NUCLEOTIDE SEQUENCE [LARGE SCALE GENOMIC DNA]</scope>
</reference>
<sequence>MKDSLRRQVEWLLLLSLSTLLVAVTASAVLVDNATVSLLEQKIRVEEESPSNSKPTEYQPSGQFESLETPTATNLFDDLCRLHGNLLDSSVTSGQNQMDRSSRHGIDILHEIFDPSFGLVPYVSYTTNSVAMTVF</sequence>
<dbReference type="EMBL" id="GL732624">
    <property type="protein sequence ID" value="EFX70169.1"/>
    <property type="molecule type" value="Genomic_DNA"/>
</dbReference>
<dbReference type="AlphaFoldDB" id="E9HDM2"/>
<feature type="compositionally biased region" description="Polar residues" evidence="1">
    <location>
        <begin position="50"/>
        <end position="65"/>
    </location>
</feature>
<accession>E9HDM2</accession>
<feature type="signal peptide" evidence="2">
    <location>
        <begin position="1"/>
        <end position="26"/>
    </location>
</feature>
<name>E9HDM2_DAPPU</name>
<dbReference type="KEGG" id="dpx:DAPPUDRAFT_257464"/>
<evidence type="ECO:0000313" key="4">
    <source>
        <dbReference type="Proteomes" id="UP000000305"/>
    </source>
</evidence>
<protein>
    <submittedName>
        <fullName evidence="3">Uncharacterized protein</fullName>
    </submittedName>
</protein>
<organism evidence="3 4">
    <name type="scientific">Daphnia pulex</name>
    <name type="common">Water flea</name>
    <dbReference type="NCBI Taxonomy" id="6669"/>
    <lineage>
        <taxon>Eukaryota</taxon>
        <taxon>Metazoa</taxon>
        <taxon>Ecdysozoa</taxon>
        <taxon>Arthropoda</taxon>
        <taxon>Crustacea</taxon>
        <taxon>Branchiopoda</taxon>
        <taxon>Diplostraca</taxon>
        <taxon>Cladocera</taxon>
        <taxon>Anomopoda</taxon>
        <taxon>Daphniidae</taxon>
        <taxon>Daphnia</taxon>
    </lineage>
</organism>
<feature type="region of interest" description="Disordered" evidence="1">
    <location>
        <begin position="46"/>
        <end position="65"/>
    </location>
</feature>
<evidence type="ECO:0000256" key="2">
    <source>
        <dbReference type="SAM" id="SignalP"/>
    </source>
</evidence>
<dbReference type="HOGENOM" id="CLU_1887792_0_0_1"/>
<evidence type="ECO:0000256" key="1">
    <source>
        <dbReference type="SAM" id="MobiDB-lite"/>
    </source>
</evidence>
<dbReference type="Proteomes" id="UP000000305">
    <property type="component" value="Unassembled WGS sequence"/>
</dbReference>